<comment type="caution">
    <text evidence="1">The sequence shown here is derived from an EMBL/GenBank/DDBJ whole genome shotgun (WGS) entry which is preliminary data.</text>
</comment>
<protein>
    <recommendedName>
        <fullName evidence="3">Ferric siderophore reductase C-terminal domain-containing protein</fullName>
    </recommendedName>
</protein>
<reference evidence="2" key="1">
    <citation type="journal article" date="2019" name="Int. J. Syst. Evol. Microbiol.">
        <title>The Global Catalogue of Microorganisms (GCM) 10K type strain sequencing project: providing services to taxonomists for standard genome sequencing and annotation.</title>
        <authorList>
            <consortium name="The Broad Institute Genomics Platform"/>
            <consortium name="The Broad Institute Genome Sequencing Center for Infectious Disease"/>
            <person name="Wu L."/>
            <person name="Ma J."/>
        </authorList>
    </citation>
    <scope>NUCLEOTIDE SEQUENCE [LARGE SCALE GENOMIC DNA]</scope>
    <source>
        <strain evidence="2">CCUG 54520</strain>
    </source>
</reference>
<gene>
    <name evidence="1" type="ORF">ACFO6S_03610</name>
</gene>
<evidence type="ECO:0000313" key="1">
    <source>
        <dbReference type="EMBL" id="MFC4602775.1"/>
    </source>
</evidence>
<name>A0ABV9FL43_9NOCA</name>
<evidence type="ECO:0008006" key="3">
    <source>
        <dbReference type="Google" id="ProtNLM"/>
    </source>
</evidence>
<sequence length="266" mass="27540">MTGADPAEDYRRVSVALPAVRMLVEPSPNARVVSGATIVDPSWLAARVAQTARVWRCEDSRVSATLWWYSASSALLAVPTAMLLSIGTAPDPSPERMTFTLRPDGSFATTRSTTVLPGPAEFAVALRATFEAMIGPLAEIGGVGERSLWAIAADGLGNRALDAGSALAGPAAGSAMAVRLAELVGEPMLTPRFVDVRAGVQLPADPTADPAAGARRFVRRSSCCLLYLTGAAADPGDSDAADRAKCISCPNQLPAVRLARLGALVG</sequence>
<proteinExistence type="predicted"/>
<organism evidence="1 2">
    <name type="scientific">Rhodococcus kronopolitis</name>
    <dbReference type="NCBI Taxonomy" id="1460226"/>
    <lineage>
        <taxon>Bacteria</taxon>
        <taxon>Bacillati</taxon>
        <taxon>Actinomycetota</taxon>
        <taxon>Actinomycetes</taxon>
        <taxon>Mycobacteriales</taxon>
        <taxon>Nocardiaceae</taxon>
        <taxon>Rhodococcus</taxon>
    </lineage>
</organism>
<keyword evidence="2" id="KW-1185">Reference proteome</keyword>
<dbReference type="EMBL" id="JBHSFO010000002">
    <property type="protein sequence ID" value="MFC4602775.1"/>
    <property type="molecule type" value="Genomic_DNA"/>
</dbReference>
<dbReference type="Proteomes" id="UP001595914">
    <property type="component" value="Unassembled WGS sequence"/>
</dbReference>
<evidence type="ECO:0000313" key="2">
    <source>
        <dbReference type="Proteomes" id="UP001595914"/>
    </source>
</evidence>
<accession>A0ABV9FL43</accession>
<dbReference type="RefSeq" id="WP_378414253.1">
    <property type="nucleotide sequence ID" value="NZ_JBHSFO010000002.1"/>
</dbReference>